<keyword evidence="2" id="KW-1185">Reference proteome</keyword>
<evidence type="ECO:0000313" key="1">
    <source>
        <dbReference type="EMBL" id="MBM7562949.1"/>
    </source>
</evidence>
<dbReference type="RefSeq" id="WP_204665375.1">
    <property type="nucleotide sequence ID" value="NZ_JAFBDT010000039.1"/>
</dbReference>
<proteinExistence type="predicted"/>
<name>A0ABS2MU77_9FIRM</name>
<protein>
    <recommendedName>
        <fullName evidence="3">Alpha/beta hydrolase</fullName>
    </recommendedName>
</protein>
<accession>A0ABS2MU77</accession>
<reference evidence="1 2" key="1">
    <citation type="submission" date="2021-01" db="EMBL/GenBank/DDBJ databases">
        <title>Genomic Encyclopedia of Type Strains, Phase IV (KMG-IV): sequencing the most valuable type-strain genomes for metagenomic binning, comparative biology and taxonomic classification.</title>
        <authorList>
            <person name="Goeker M."/>
        </authorList>
    </citation>
    <scope>NUCLEOTIDE SEQUENCE [LARGE SCALE GENOMIC DNA]</scope>
    <source>
        <strain evidence="1 2">DSM 24436</strain>
    </source>
</reference>
<evidence type="ECO:0008006" key="3">
    <source>
        <dbReference type="Google" id="ProtNLM"/>
    </source>
</evidence>
<organism evidence="1 2">
    <name type="scientific">Fusibacter tunisiensis</name>
    <dbReference type="NCBI Taxonomy" id="1008308"/>
    <lineage>
        <taxon>Bacteria</taxon>
        <taxon>Bacillati</taxon>
        <taxon>Bacillota</taxon>
        <taxon>Clostridia</taxon>
        <taxon>Eubacteriales</taxon>
        <taxon>Eubacteriales Family XII. Incertae Sedis</taxon>
        <taxon>Fusibacter</taxon>
    </lineage>
</organism>
<evidence type="ECO:0000313" key="2">
    <source>
        <dbReference type="Proteomes" id="UP000767854"/>
    </source>
</evidence>
<dbReference type="EMBL" id="JAFBDT010000039">
    <property type="protein sequence ID" value="MBM7562949.1"/>
    <property type="molecule type" value="Genomic_DNA"/>
</dbReference>
<sequence>MIERSLIAIDSKHTEENQIQFLKHSNPSSSLVVIFPGGDNSTDIPTLHYARKTALLIGCDVLSLQYGVKDRKLDFYDRDIYDALVEECFDAINKVNYSEYDRLFFISKSIGNSIALDVDNKYLNSKLAHIFYTPLSEEVERIRLKNCMVFTGDKDKLVDQKSIETLLSISNVEVHQFANAVHSLEINDDVGESLKILETTTNLCREYLKKQMTS</sequence>
<dbReference type="Proteomes" id="UP000767854">
    <property type="component" value="Unassembled WGS sequence"/>
</dbReference>
<gene>
    <name evidence="1" type="ORF">JOC49_002522</name>
</gene>
<comment type="caution">
    <text evidence="1">The sequence shown here is derived from an EMBL/GenBank/DDBJ whole genome shotgun (WGS) entry which is preliminary data.</text>
</comment>